<gene>
    <name evidence="3" type="ORF">ABFG95_28220</name>
</gene>
<keyword evidence="2" id="KW-0472">Membrane</keyword>
<organism evidence="3">
    <name type="scientific">Achromobacter sp. HNDS-1</name>
    <dbReference type="NCBI Taxonomy" id="3151598"/>
    <lineage>
        <taxon>Bacteria</taxon>
        <taxon>Pseudomonadati</taxon>
        <taxon>Pseudomonadota</taxon>
        <taxon>Betaproteobacteria</taxon>
        <taxon>Burkholderiales</taxon>
        <taxon>Alcaligenaceae</taxon>
        <taxon>Achromobacter</taxon>
    </lineage>
</organism>
<keyword evidence="2" id="KW-0812">Transmembrane</keyword>
<evidence type="ECO:0000313" key="3">
    <source>
        <dbReference type="EMBL" id="XBO98708.1"/>
    </source>
</evidence>
<keyword evidence="2" id="KW-1133">Transmembrane helix</keyword>
<dbReference type="RefSeq" id="WP_100504669.1">
    <property type="nucleotide sequence ID" value="NZ_CP157584.1"/>
</dbReference>
<feature type="transmembrane region" description="Helical" evidence="2">
    <location>
        <begin position="63"/>
        <end position="88"/>
    </location>
</feature>
<name>A0AAU7LA70_9BURK</name>
<evidence type="ECO:0000256" key="2">
    <source>
        <dbReference type="SAM" id="Phobius"/>
    </source>
</evidence>
<feature type="region of interest" description="Disordered" evidence="1">
    <location>
        <begin position="21"/>
        <end position="54"/>
    </location>
</feature>
<sequence length="89" mass="9320">MIIPEPAASTTLIGNAAVSLSPPAAPIPGPAANAERLQETDRSPRPASSQTPSRRLRRLSIGLWLALLLWAMGAVLLALLNLASLLLAF</sequence>
<protein>
    <submittedName>
        <fullName evidence="3">Uncharacterized protein</fullName>
    </submittedName>
</protein>
<dbReference type="EMBL" id="CP157584">
    <property type="protein sequence ID" value="XBO98708.1"/>
    <property type="molecule type" value="Genomic_DNA"/>
</dbReference>
<dbReference type="KEGG" id="achh:ABFG95_28220"/>
<dbReference type="AlphaFoldDB" id="A0AAU7LA70"/>
<accession>A0AAU7LA70</accession>
<reference evidence="3" key="1">
    <citation type="submission" date="2024-05" db="EMBL/GenBank/DDBJ databases">
        <title>Transcriptome analysis of the degradation process of organic nitrogen by two heterotrophic nitrifying and aerobic denitrifying bacteria, Achromobacter sp. HNDS-1 and Enterobacter sp. HNDS-6.</title>
        <authorList>
            <person name="Huang Y."/>
        </authorList>
    </citation>
    <scope>NUCLEOTIDE SEQUENCE</scope>
    <source>
        <strain evidence="3">HNDS-1</strain>
    </source>
</reference>
<evidence type="ECO:0000256" key="1">
    <source>
        <dbReference type="SAM" id="MobiDB-lite"/>
    </source>
</evidence>
<proteinExistence type="predicted"/>